<evidence type="ECO:0000256" key="1">
    <source>
        <dbReference type="SAM" id="SignalP"/>
    </source>
</evidence>
<accession>A0A3A8AUR6</accession>
<dbReference type="InterPro" id="IPR020349">
    <property type="entry name" value="Uncharacterised_14.7kDa"/>
</dbReference>
<dbReference type="AlphaFoldDB" id="A0A3A8AUR6"/>
<dbReference type="EMBL" id="RAPE01000002">
    <property type="protein sequence ID" value="RKF15429.1"/>
    <property type="molecule type" value="Genomic_DNA"/>
</dbReference>
<keyword evidence="1" id="KW-0732">Signal</keyword>
<gene>
    <name evidence="2" type="ORF">D6850_09110</name>
</gene>
<feature type="signal peptide" evidence="1">
    <location>
        <begin position="1"/>
        <end position="23"/>
    </location>
</feature>
<proteinExistence type="predicted"/>
<dbReference type="RefSeq" id="WP_121166885.1">
    <property type="nucleotide sequence ID" value="NZ_RAPE01000002.1"/>
</dbReference>
<evidence type="ECO:0000313" key="2">
    <source>
        <dbReference type="EMBL" id="RKF15429.1"/>
    </source>
</evidence>
<dbReference type="Proteomes" id="UP000281128">
    <property type="component" value="Unassembled WGS sequence"/>
</dbReference>
<sequence>MRMMKTVILGLTLAGFAAGGAQAGLKEERDITAGLLAIAVADKIRRECDDISGRLWTARSYLMGLKRIARDRGYSDAEIDAFVNDSDNKAEMREMRNAYYKSKGASNLDHASLCVLGRAEIAAHTRAGSFLKAK</sequence>
<reference evidence="2 3" key="1">
    <citation type="submission" date="2018-09" db="EMBL/GenBank/DDBJ databases">
        <title>Roseovarius spongiae sp. nov., isolated from a marine sponge.</title>
        <authorList>
            <person name="Zhuang L."/>
            <person name="Luo L."/>
        </authorList>
    </citation>
    <scope>NUCLEOTIDE SEQUENCE [LARGE SCALE GENOMIC DNA]</scope>
    <source>
        <strain evidence="2 3">HN-E21</strain>
    </source>
</reference>
<keyword evidence="3" id="KW-1185">Reference proteome</keyword>
<comment type="caution">
    <text evidence="2">The sequence shown here is derived from an EMBL/GenBank/DDBJ whole genome shotgun (WGS) entry which is preliminary data.</text>
</comment>
<organism evidence="2 3">
    <name type="scientific">Roseovarius spongiae</name>
    <dbReference type="NCBI Taxonomy" id="2320272"/>
    <lineage>
        <taxon>Bacteria</taxon>
        <taxon>Pseudomonadati</taxon>
        <taxon>Pseudomonadota</taxon>
        <taxon>Alphaproteobacteria</taxon>
        <taxon>Rhodobacterales</taxon>
        <taxon>Roseobacteraceae</taxon>
        <taxon>Roseovarius</taxon>
    </lineage>
</organism>
<evidence type="ECO:0000313" key="3">
    <source>
        <dbReference type="Proteomes" id="UP000281128"/>
    </source>
</evidence>
<dbReference type="Pfam" id="PF17267">
    <property type="entry name" value="DUF5333"/>
    <property type="match status" value="1"/>
</dbReference>
<protein>
    <recommendedName>
        <fullName evidence="4">DUF5333 domain-containing protein</fullName>
    </recommendedName>
</protein>
<name>A0A3A8AUR6_9RHOB</name>
<feature type="chain" id="PRO_5017398079" description="DUF5333 domain-containing protein" evidence="1">
    <location>
        <begin position="24"/>
        <end position="134"/>
    </location>
</feature>
<dbReference type="OrthoDB" id="7658992at2"/>
<evidence type="ECO:0008006" key="4">
    <source>
        <dbReference type="Google" id="ProtNLM"/>
    </source>
</evidence>